<accession>A0AAV0L3P1</accession>
<evidence type="ECO:0000313" key="3">
    <source>
        <dbReference type="Proteomes" id="UP001154282"/>
    </source>
</evidence>
<protein>
    <submittedName>
        <fullName evidence="1">Uncharacterized protein</fullName>
    </submittedName>
</protein>
<sequence length="39" mass="4085">MRTRNRRTARCACRSLPKGKASGGWIASTCSTGIASTNG</sequence>
<dbReference type="EMBL" id="CAMGYJ010000006">
    <property type="protein sequence ID" value="CAI0428492.1"/>
    <property type="molecule type" value="Genomic_DNA"/>
</dbReference>
<keyword evidence="3" id="KW-1185">Reference proteome</keyword>
<dbReference type="AlphaFoldDB" id="A0AAV0L3P1"/>
<comment type="caution">
    <text evidence="1">The sequence shown here is derived from an EMBL/GenBank/DDBJ whole genome shotgun (WGS) entry which is preliminary data.</text>
</comment>
<proteinExistence type="predicted"/>
<dbReference type="Proteomes" id="UP001154282">
    <property type="component" value="Unassembled WGS sequence"/>
</dbReference>
<organism evidence="1 3">
    <name type="scientific">Linum tenue</name>
    <dbReference type="NCBI Taxonomy" id="586396"/>
    <lineage>
        <taxon>Eukaryota</taxon>
        <taxon>Viridiplantae</taxon>
        <taxon>Streptophyta</taxon>
        <taxon>Embryophyta</taxon>
        <taxon>Tracheophyta</taxon>
        <taxon>Spermatophyta</taxon>
        <taxon>Magnoliopsida</taxon>
        <taxon>eudicotyledons</taxon>
        <taxon>Gunneridae</taxon>
        <taxon>Pentapetalae</taxon>
        <taxon>rosids</taxon>
        <taxon>fabids</taxon>
        <taxon>Malpighiales</taxon>
        <taxon>Linaceae</taxon>
        <taxon>Linum</taxon>
    </lineage>
</organism>
<evidence type="ECO:0000313" key="1">
    <source>
        <dbReference type="EMBL" id="CAI0428492.1"/>
    </source>
</evidence>
<evidence type="ECO:0000313" key="2">
    <source>
        <dbReference type="EMBL" id="CAI0428865.1"/>
    </source>
</evidence>
<gene>
    <name evidence="1" type="ORF">LITE_LOCUS21680</name>
    <name evidence="2" type="ORF">LITE_LOCUS21859</name>
</gene>
<dbReference type="EMBL" id="CAMGYJ010000006">
    <property type="protein sequence ID" value="CAI0428865.1"/>
    <property type="molecule type" value="Genomic_DNA"/>
</dbReference>
<reference evidence="1" key="1">
    <citation type="submission" date="2022-08" db="EMBL/GenBank/DDBJ databases">
        <authorList>
            <person name="Gutierrez-Valencia J."/>
        </authorList>
    </citation>
    <scope>NUCLEOTIDE SEQUENCE</scope>
</reference>
<name>A0AAV0L3P1_9ROSI</name>